<dbReference type="Pfam" id="PF13193">
    <property type="entry name" value="AMP-binding_C"/>
    <property type="match status" value="1"/>
</dbReference>
<dbReference type="EMBL" id="WHWC01000018">
    <property type="protein sequence ID" value="KAG8365667.1"/>
    <property type="molecule type" value="Genomic_DNA"/>
</dbReference>
<keyword evidence="7" id="KW-1185">Reference proteome</keyword>
<dbReference type="Gene3D" id="3.40.50.12780">
    <property type="entry name" value="N-terminal domain of ligase-like"/>
    <property type="match status" value="1"/>
</dbReference>
<evidence type="ECO:0000256" key="1">
    <source>
        <dbReference type="ARBA" id="ARBA00004930"/>
    </source>
</evidence>
<comment type="caution">
    <text evidence="6">The sequence shown here is derived from an EMBL/GenBank/DDBJ whole genome shotgun (WGS) entry which is preliminary data.</text>
</comment>
<evidence type="ECO:0000256" key="3">
    <source>
        <dbReference type="SAM" id="Coils"/>
    </source>
</evidence>
<dbReference type="Gene3D" id="3.30.300.30">
    <property type="match status" value="1"/>
</dbReference>
<evidence type="ECO:0000313" key="6">
    <source>
        <dbReference type="EMBL" id="KAG8365667.1"/>
    </source>
</evidence>
<comment type="pathway">
    <text evidence="1">Phytoalexin biosynthesis; 3,4',5-trihydroxystilbene biosynthesis; 3,4',5-trihydroxystilbene from trans-4-coumarate: step 1/2.</text>
</comment>
<organism evidence="6 7">
    <name type="scientific">Buddleja alternifolia</name>
    <dbReference type="NCBI Taxonomy" id="168488"/>
    <lineage>
        <taxon>Eukaryota</taxon>
        <taxon>Viridiplantae</taxon>
        <taxon>Streptophyta</taxon>
        <taxon>Embryophyta</taxon>
        <taxon>Tracheophyta</taxon>
        <taxon>Spermatophyta</taxon>
        <taxon>Magnoliopsida</taxon>
        <taxon>eudicotyledons</taxon>
        <taxon>Gunneridae</taxon>
        <taxon>Pentapetalae</taxon>
        <taxon>asterids</taxon>
        <taxon>lamiids</taxon>
        <taxon>Lamiales</taxon>
        <taxon>Scrophulariaceae</taxon>
        <taxon>Buddlejeae</taxon>
        <taxon>Buddleja</taxon>
    </lineage>
</organism>
<protein>
    <recommendedName>
        <fullName evidence="8">4-coumarate--CoA ligase</fullName>
    </recommendedName>
</protein>
<dbReference type="InterPro" id="IPR020845">
    <property type="entry name" value="AMP-binding_CS"/>
</dbReference>
<reference evidence="6" key="1">
    <citation type="submission" date="2019-10" db="EMBL/GenBank/DDBJ databases">
        <authorList>
            <person name="Zhang R."/>
            <person name="Pan Y."/>
            <person name="Wang J."/>
            <person name="Ma R."/>
            <person name="Yu S."/>
        </authorList>
    </citation>
    <scope>NUCLEOTIDE SEQUENCE</scope>
    <source>
        <strain evidence="6">LA-IB0</strain>
        <tissue evidence="6">Leaf</tissue>
    </source>
</reference>
<keyword evidence="3" id="KW-0175">Coiled coil</keyword>
<dbReference type="Proteomes" id="UP000826271">
    <property type="component" value="Unassembled WGS sequence"/>
</dbReference>
<dbReference type="PANTHER" id="PTHR33883">
    <property type="entry name" value="WPP DOMAIN-ASSOCIATED PROTEIN"/>
    <property type="match status" value="1"/>
</dbReference>
<feature type="coiled-coil region" evidence="3">
    <location>
        <begin position="1009"/>
        <end position="1036"/>
    </location>
</feature>
<evidence type="ECO:0000313" key="7">
    <source>
        <dbReference type="Proteomes" id="UP000826271"/>
    </source>
</evidence>
<name>A0AAV6WAZ1_9LAMI</name>
<dbReference type="InterPro" id="IPR025110">
    <property type="entry name" value="AMP-bd_C"/>
</dbReference>
<dbReference type="InterPro" id="IPR045851">
    <property type="entry name" value="AMP-bd_C_sf"/>
</dbReference>
<dbReference type="InterPro" id="IPR037490">
    <property type="entry name" value="WAP"/>
</dbReference>
<evidence type="ECO:0000259" key="4">
    <source>
        <dbReference type="Pfam" id="PF00501"/>
    </source>
</evidence>
<feature type="coiled-coil region" evidence="3">
    <location>
        <begin position="1148"/>
        <end position="1291"/>
    </location>
</feature>
<dbReference type="PANTHER" id="PTHR33883:SF10">
    <property type="entry name" value="WPP DOMAIN-ASSOCIATED PROTEIN"/>
    <property type="match status" value="1"/>
</dbReference>
<dbReference type="GO" id="GO:0009698">
    <property type="term" value="P:phenylpropanoid metabolic process"/>
    <property type="evidence" value="ECO:0007669"/>
    <property type="project" value="UniProtKB-KW"/>
</dbReference>
<dbReference type="SUPFAM" id="SSF56801">
    <property type="entry name" value="Acetyl-CoA synthetase-like"/>
    <property type="match status" value="1"/>
</dbReference>
<evidence type="ECO:0008006" key="8">
    <source>
        <dbReference type="Google" id="ProtNLM"/>
    </source>
</evidence>
<dbReference type="Pfam" id="PF00501">
    <property type="entry name" value="AMP-binding"/>
    <property type="match status" value="1"/>
</dbReference>
<dbReference type="PROSITE" id="PS00455">
    <property type="entry name" value="AMP_BINDING"/>
    <property type="match status" value="1"/>
</dbReference>
<feature type="domain" description="AMP-dependent synthetase/ligase" evidence="4">
    <location>
        <begin position="21"/>
        <end position="395"/>
    </location>
</feature>
<evidence type="ECO:0000259" key="5">
    <source>
        <dbReference type="Pfam" id="PF13193"/>
    </source>
</evidence>
<proteinExistence type="predicted"/>
<gene>
    <name evidence="6" type="ORF">BUALT_Bualt18G0130200</name>
</gene>
<feature type="domain" description="AMP-binding enzyme C-terminal" evidence="5">
    <location>
        <begin position="446"/>
        <end position="539"/>
    </location>
</feature>
<dbReference type="InterPro" id="IPR042099">
    <property type="entry name" value="ANL_N_sf"/>
</dbReference>
<accession>A0AAV6WAZ1</accession>
<dbReference type="CDD" id="cd04433">
    <property type="entry name" value="AFD_class_I"/>
    <property type="match status" value="1"/>
</dbReference>
<dbReference type="InterPro" id="IPR000873">
    <property type="entry name" value="AMP-dep_synth/lig_dom"/>
</dbReference>
<sequence length="1447" mass="162423">MANYSEAHICQCLSRLASVRRNSAVTINGDRRKTGMQFVDAVIGLAHGLLRLGINPGDVVSISAFNSDLYLEWMLAITYVGGIAAPLNYRWSLEEAKSAMEVAQPVLLVTDSSHGYWHSKFRIDIVPSLQWHVLMDAPIGGNKAETIFDTELLKKPKGTSITLDYLWAPERAAIICFTSGTTGRPKGVTIGHSALVVQSLAKIAIVRYDEDDVYLHTAPLCHIGGISSAMAVLMAGGCHVIIPKFEANIAIEAIREHNVTSLIIVPTMMADLISFNRMKQKPENFESLKKILNGGGGLSVELIKGATKFFPRAILISAYGMTEACSSLTFKTLYDPTNESHFQHSYDVKKTNLSCQEGVCVGKPAPHVELRVSAEEASNSGRILMRGPHVMLHYWGQSPSKHMDPVYEGWFDTGDIGQIDDQGNLWLVGRAKDRIKSGGENIYPGEVEGVLSQHPGLSRTVVIGVPDSRLTETVIACIQLKDGWRWDDFGSNHSADDNVEYLSSEILRHFCREENLTGFKIPKRYVLWRNAFPMTTTGKIRREQVGVCVMESQEVLENGGSSNGGVIVSNGGGLEQVTGENGLEGHVGGDAKGNENSAEEVLEGLEEYWEDINDRLMISRMVSDSVIKGMVTAVEQEAAEKIATKELELATLKECLKSDEVGPGKYEAVRLVSKGYEVGNYGRLSSFTDACVKHEKMREDLHSLRSLAIEQFEKAKNEIECAKGYKSMKKIGSGSELAGLGGILEEKQSESLMHVDKMLEYHKTTMDTVCTKVDDILQSSEVSLCELQQERDLSSKLEDIVIQSVLRSRHEEFEEKLWEQNAQLCGLGNVNWIEKFKDISSLGTQLDAILKSLSIPETGLVSHGSHDLDHVHHKAFSNHVTPLTAPCKENGTLEASCCTYEVPENYDFPQLKHMTKEQLVIYFNGIITKMRRDHESAVQQKTEEYFCLKREYLKEMGSLVKHRKDEEHDVLRKKIPEVISKLDDFLLENKSLPALTNNLESMGKMKDRIENLLSENRQLRDCLTDKKNEVRCLEAQVSGTSAKSLQHPLAEENTPKLVANLKLAVEDSCIEASIGEEVYKCAPKELIGQRRDSEDTDMEFLLMRENYDIILKEAAIPAETPSKYEIEDSDVESFIMHGLSGLIFKEAIKDAEEKLIDLYRDVLAEKENRICLERKALEKESELRLEVEEREKLKQEILVLGTEMEQKEMLVMDLSVSLSKEKEQLKLVSQELTSLREQASQQQRLVTERNESLTAQLVEAMEQIEVDKTEMQKLKQKLDQTEEVLAEANKDRNVACVRAQEMHDKFLSSEAREEKLKKELETAISSVCGLSKMFNNFECRVSQAIEMNTSRLEDTSSHLKDLAEMANALKQTELTYKQKLERRCADLHMAEAEVDLLGDEVDTQLRLLERIYIALDHYSPILKHYPGIMEILELVRRELTGESTKLA</sequence>
<keyword evidence="2" id="KW-0587">Phenylpropanoid metabolism</keyword>
<evidence type="ECO:0000256" key="2">
    <source>
        <dbReference type="ARBA" id="ARBA00023051"/>
    </source>
</evidence>